<evidence type="ECO:0000313" key="3">
    <source>
        <dbReference type="Proteomes" id="UP001204524"/>
    </source>
</evidence>
<keyword evidence="1" id="KW-1133">Transmembrane helix</keyword>
<evidence type="ECO:0000256" key="1">
    <source>
        <dbReference type="SAM" id="Phobius"/>
    </source>
</evidence>
<accession>A0ABT1L263</accession>
<protein>
    <recommendedName>
        <fullName evidence="4">DUF4386 family protein</fullName>
    </recommendedName>
</protein>
<feature type="transmembrane region" description="Helical" evidence="1">
    <location>
        <begin position="123"/>
        <end position="146"/>
    </location>
</feature>
<dbReference type="Proteomes" id="UP001204524">
    <property type="component" value="Unassembled WGS sequence"/>
</dbReference>
<reference evidence="2 3" key="1">
    <citation type="submission" date="2022-06" db="EMBL/GenBank/DDBJ databases">
        <authorList>
            <person name="So Y."/>
        </authorList>
    </citation>
    <scope>NUCLEOTIDE SEQUENCE [LARGE SCALE GENOMIC DNA]</scope>
    <source>
        <strain evidence="2 3">STR3</strain>
    </source>
</reference>
<gene>
    <name evidence="2" type="ORF">NCI01_20110</name>
</gene>
<dbReference type="RefSeq" id="WP_254183273.1">
    <property type="nucleotide sequence ID" value="NZ_JANARS010000011.1"/>
</dbReference>
<feature type="transmembrane region" description="Helical" evidence="1">
    <location>
        <begin position="158"/>
        <end position="177"/>
    </location>
</feature>
<sequence length="206" mass="21461">MTIQHSPAPARSDVAATAPGGTASARPFLVHGSVLAAGALAWAATMAVVGIDPQGHGEEVAFSLSSGLFQVGLLFLLRTLWRTQALGEGRVARAVLRAEAVAVGLAICSTVSDGLGLTDFDKVGFIVLDAFWPLSMLGMFLIGIRIAIAGRWRGVTRFWPMVAESWAVVTIPALAIFGDTVGHVVAVAHLCVGYAVLGVLVSRKTD</sequence>
<organism evidence="2 3">
    <name type="scientific">Nocardioides pinisoli</name>
    <dbReference type="NCBI Taxonomy" id="2950279"/>
    <lineage>
        <taxon>Bacteria</taxon>
        <taxon>Bacillati</taxon>
        <taxon>Actinomycetota</taxon>
        <taxon>Actinomycetes</taxon>
        <taxon>Propionibacteriales</taxon>
        <taxon>Nocardioidaceae</taxon>
        <taxon>Nocardioides</taxon>
    </lineage>
</organism>
<evidence type="ECO:0008006" key="4">
    <source>
        <dbReference type="Google" id="ProtNLM"/>
    </source>
</evidence>
<proteinExistence type="predicted"/>
<name>A0ABT1L263_9ACTN</name>
<feature type="transmembrane region" description="Helical" evidence="1">
    <location>
        <begin position="98"/>
        <end position="117"/>
    </location>
</feature>
<keyword evidence="3" id="KW-1185">Reference proteome</keyword>
<keyword evidence="1" id="KW-0472">Membrane</keyword>
<keyword evidence="1" id="KW-0812">Transmembrane</keyword>
<comment type="caution">
    <text evidence="2">The sequence shown here is derived from an EMBL/GenBank/DDBJ whole genome shotgun (WGS) entry which is preliminary data.</text>
</comment>
<feature type="transmembrane region" description="Helical" evidence="1">
    <location>
        <begin position="60"/>
        <end position="77"/>
    </location>
</feature>
<feature type="transmembrane region" description="Helical" evidence="1">
    <location>
        <begin position="28"/>
        <end position="48"/>
    </location>
</feature>
<dbReference type="EMBL" id="JANARS010000011">
    <property type="protein sequence ID" value="MCP3424112.1"/>
    <property type="molecule type" value="Genomic_DNA"/>
</dbReference>
<evidence type="ECO:0000313" key="2">
    <source>
        <dbReference type="EMBL" id="MCP3424112.1"/>
    </source>
</evidence>
<feature type="transmembrane region" description="Helical" evidence="1">
    <location>
        <begin position="183"/>
        <end position="201"/>
    </location>
</feature>